<dbReference type="InterPro" id="IPR015424">
    <property type="entry name" value="PyrdxlP-dep_Trfase"/>
</dbReference>
<keyword evidence="6" id="KW-0663">Pyridoxal phosphate</keyword>
<dbReference type="SUPFAM" id="SSF53383">
    <property type="entry name" value="PLP-dependent transferases"/>
    <property type="match status" value="1"/>
</dbReference>
<dbReference type="EC" id="2.6.1.1" evidence="3"/>
<dbReference type="PANTHER" id="PTHR46383">
    <property type="entry name" value="ASPARTATE AMINOTRANSFERASE"/>
    <property type="match status" value="1"/>
</dbReference>
<comment type="catalytic activity">
    <reaction evidence="7">
        <text>L-aspartate + 2-oxoglutarate = oxaloacetate + L-glutamate</text>
        <dbReference type="Rhea" id="RHEA:21824"/>
        <dbReference type="ChEBI" id="CHEBI:16452"/>
        <dbReference type="ChEBI" id="CHEBI:16810"/>
        <dbReference type="ChEBI" id="CHEBI:29985"/>
        <dbReference type="ChEBI" id="CHEBI:29991"/>
        <dbReference type="EC" id="2.6.1.1"/>
    </reaction>
</comment>
<protein>
    <recommendedName>
        <fullName evidence="3">aspartate transaminase</fullName>
        <ecNumber evidence="3">2.6.1.1</ecNumber>
    </recommendedName>
</protein>
<organism evidence="9 10">
    <name type="scientific">Pseudochelatococcus contaminans</name>
    <dbReference type="NCBI Taxonomy" id="1538103"/>
    <lineage>
        <taxon>Bacteria</taxon>
        <taxon>Pseudomonadati</taxon>
        <taxon>Pseudomonadota</taxon>
        <taxon>Alphaproteobacteria</taxon>
        <taxon>Hyphomicrobiales</taxon>
        <taxon>Chelatococcaceae</taxon>
        <taxon>Pseudochelatococcus</taxon>
    </lineage>
</organism>
<keyword evidence="4 9" id="KW-0032">Aminotransferase</keyword>
<dbReference type="InterPro" id="IPR004839">
    <property type="entry name" value="Aminotransferase_I/II_large"/>
</dbReference>
<gene>
    <name evidence="9" type="ORF">FHS81_000676</name>
</gene>
<name>A0A7W5Z2J7_9HYPH</name>
<evidence type="ECO:0000256" key="7">
    <source>
        <dbReference type="ARBA" id="ARBA00049185"/>
    </source>
</evidence>
<dbReference type="Pfam" id="PF00155">
    <property type="entry name" value="Aminotran_1_2"/>
    <property type="match status" value="1"/>
</dbReference>
<dbReference type="GO" id="GO:0004069">
    <property type="term" value="F:L-aspartate:2-oxoglutarate aminotransferase activity"/>
    <property type="evidence" value="ECO:0007669"/>
    <property type="project" value="UniProtKB-EC"/>
</dbReference>
<dbReference type="GO" id="GO:0006520">
    <property type="term" value="P:amino acid metabolic process"/>
    <property type="evidence" value="ECO:0007669"/>
    <property type="project" value="InterPro"/>
</dbReference>
<evidence type="ECO:0000313" key="10">
    <source>
        <dbReference type="Proteomes" id="UP000537592"/>
    </source>
</evidence>
<evidence type="ECO:0000256" key="4">
    <source>
        <dbReference type="ARBA" id="ARBA00022576"/>
    </source>
</evidence>
<evidence type="ECO:0000259" key="8">
    <source>
        <dbReference type="Pfam" id="PF00155"/>
    </source>
</evidence>
<evidence type="ECO:0000256" key="1">
    <source>
        <dbReference type="ARBA" id="ARBA00001933"/>
    </source>
</evidence>
<comment type="cofactor">
    <cofactor evidence="1">
        <name>pyridoxal 5'-phosphate</name>
        <dbReference type="ChEBI" id="CHEBI:597326"/>
    </cofactor>
</comment>
<keyword evidence="5 9" id="KW-0808">Transferase</keyword>
<dbReference type="PANTHER" id="PTHR46383:SF2">
    <property type="entry name" value="AMINOTRANSFERASE"/>
    <property type="match status" value="1"/>
</dbReference>
<dbReference type="EMBL" id="JACICC010000001">
    <property type="protein sequence ID" value="MBB3808622.1"/>
    <property type="molecule type" value="Genomic_DNA"/>
</dbReference>
<evidence type="ECO:0000313" key="9">
    <source>
        <dbReference type="EMBL" id="MBB3808622.1"/>
    </source>
</evidence>
<dbReference type="GO" id="GO:0030170">
    <property type="term" value="F:pyridoxal phosphate binding"/>
    <property type="evidence" value="ECO:0007669"/>
    <property type="project" value="InterPro"/>
</dbReference>
<evidence type="ECO:0000256" key="6">
    <source>
        <dbReference type="ARBA" id="ARBA00022898"/>
    </source>
</evidence>
<evidence type="ECO:0000256" key="3">
    <source>
        <dbReference type="ARBA" id="ARBA00012753"/>
    </source>
</evidence>
<dbReference type="AlphaFoldDB" id="A0A7W5Z2J7"/>
<evidence type="ECO:0000256" key="5">
    <source>
        <dbReference type="ARBA" id="ARBA00022679"/>
    </source>
</evidence>
<dbReference type="CDD" id="cd00609">
    <property type="entry name" value="AAT_like"/>
    <property type="match status" value="1"/>
</dbReference>
<proteinExistence type="inferred from homology"/>
<reference evidence="9 10" key="1">
    <citation type="submission" date="2020-08" db="EMBL/GenBank/DDBJ databases">
        <title>Genomic Encyclopedia of Type Strains, Phase IV (KMG-IV): sequencing the most valuable type-strain genomes for metagenomic binning, comparative biology and taxonomic classification.</title>
        <authorList>
            <person name="Goeker M."/>
        </authorList>
    </citation>
    <scope>NUCLEOTIDE SEQUENCE [LARGE SCALE GENOMIC DNA]</scope>
    <source>
        <strain evidence="9 10">DSM 28760</strain>
    </source>
</reference>
<dbReference type="InterPro" id="IPR050596">
    <property type="entry name" value="AspAT/PAT-like"/>
</dbReference>
<dbReference type="Proteomes" id="UP000537592">
    <property type="component" value="Unassembled WGS sequence"/>
</dbReference>
<dbReference type="InterPro" id="IPR015421">
    <property type="entry name" value="PyrdxlP-dep_Trfase_major"/>
</dbReference>
<sequence>MKNTPAFSDAASPAARRLSSRLETVSPFLAMDVLARARTIERSGGSVIHMELGEPSAATPAIIREAAARALSAGRVSYTESCGLQTLRARISNHYRQAYGVEVDPSRVVVTTGSSAGFVLSFLALFEPGARVAVSSPGYPAYRNIFAALGLEAVPMPLNADNGWVMTADDIERLHKDKPLAGVLVMSPANPSGVTMDGASLEAVARACRRLGIWLISDEIYHGLTYGVASETALAFDDEAIIVNSFSKYYCMTGWRVGWLVVPESIVRGVERVAQNLYISAPYLSQVAAEAAFDAVEELEQIKTGYAANRDLLLNALPDLGLDKGPEPTGAFYFYRDVSHLTDDSLSFCRDILERAGVAVTPGLDFDPENGGSYIRLSFAGSFDDCREGISRLRTYIRTRG</sequence>
<accession>A0A7W5Z2J7</accession>
<dbReference type="RefSeq" id="WP_183750594.1">
    <property type="nucleotide sequence ID" value="NZ_JACICC010000001.1"/>
</dbReference>
<evidence type="ECO:0000256" key="2">
    <source>
        <dbReference type="ARBA" id="ARBA00007441"/>
    </source>
</evidence>
<dbReference type="Gene3D" id="3.40.640.10">
    <property type="entry name" value="Type I PLP-dependent aspartate aminotransferase-like (Major domain)"/>
    <property type="match status" value="1"/>
</dbReference>
<feature type="domain" description="Aminotransferase class I/classII large" evidence="8">
    <location>
        <begin position="49"/>
        <end position="393"/>
    </location>
</feature>
<comment type="caution">
    <text evidence="9">The sequence shown here is derived from an EMBL/GenBank/DDBJ whole genome shotgun (WGS) entry which is preliminary data.</text>
</comment>
<comment type="similarity">
    <text evidence="2">Belongs to the class-I pyridoxal-phosphate-dependent aminotransferase family.</text>
</comment>
<keyword evidence="10" id="KW-1185">Reference proteome</keyword>